<accession>U1HR90</accession>
<dbReference type="EMBL" id="KE721204">
    <property type="protein sequence ID" value="ERF71619.1"/>
    <property type="molecule type" value="Genomic_DNA"/>
</dbReference>
<keyword evidence="2" id="KW-1185">Reference proteome</keyword>
<proteinExistence type="predicted"/>
<dbReference type="GeneID" id="19235669"/>
<protein>
    <submittedName>
        <fullName evidence="1">Uncharacterized protein</fullName>
    </submittedName>
</protein>
<name>U1HR90_ENDPU</name>
<evidence type="ECO:0000313" key="1">
    <source>
        <dbReference type="EMBL" id="ERF71619.1"/>
    </source>
</evidence>
<dbReference type="AlphaFoldDB" id="U1HR90"/>
<dbReference type="HOGENOM" id="CLU_2960734_0_0_1"/>
<sequence>MSWKLQAFESKHLPASSTASICNAWRYCIYTSLGGTEIGTIEPEMVGWWSTEEFASKVD</sequence>
<dbReference type="Proteomes" id="UP000019373">
    <property type="component" value="Unassembled WGS sequence"/>
</dbReference>
<dbReference type="RefSeq" id="XP_007802828.1">
    <property type="nucleotide sequence ID" value="XM_007804637.1"/>
</dbReference>
<gene>
    <name evidence="1" type="ORF">EPUS_00608</name>
</gene>
<evidence type="ECO:0000313" key="2">
    <source>
        <dbReference type="Proteomes" id="UP000019373"/>
    </source>
</evidence>
<organism evidence="1 2">
    <name type="scientific">Endocarpon pusillum (strain Z07020 / HMAS-L-300199)</name>
    <name type="common">Lichen-forming fungus</name>
    <dbReference type="NCBI Taxonomy" id="1263415"/>
    <lineage>
        <taxon>Eukaryota</taxon>
        <taxon>Fungi</taxon>
        <taxon>Dikarya</taxon>
        <taxon>Ascomycota</taxon>
        <taxon>Pezizomycotina</taxon>
        <taxon>Eurotiomycetes</taxon>
        <taxon>Chaetothyriomycetidae</taxon>
        <taxon>Verrucariales</taxon>
        <taxon>Verrucariaceae</taxon>
        <taxon>Endocarpon</taxon>
    </lineage>
</organism>
<reference evidence="2" key="1">
    <citation type="journal article" date="2014" name="BMC Genomics">
        <title>Genome characteristics reveal the impact of lichenization on lichen-forming fungus Endocarpon pusillum Hedwig (Verrucariales, Ascomycota).</title>
        <authorList>
            <person name="Wang Y.-Y."/>
            <person name="Liu B."/>
            <person name="Zhang X.-Y."/>
            <person name="Zhou Q.-M."/>
            <person name="Zhang T."/>
            <person name="Li H."/>
            <person name="Yu Y.-F."/>
            <person name="Zhang X.-L."/>
            <person name="Hao X.-Y."/>
            <person name="Wang M."/>
            <person name="Wang L."/>
            <person name="Wei J.-C."/>
        </authorList>
    </citation>
    <scope>NUCLEOTIDE SEQUENCE [LARGE SCALE GENOMIC DNA]</scope>
    <source>
        <strain evidence="2">Z07020 / HMAS-L-300199</strain>
    </source>
</reference>